<evidence type="ECO:0000313" key="2">
    <source>
        <dbReference type="EMBL" id="CAI9111360.1"/>
    </source>
</evidence>
<keyword evidence="3" id="KW-1185">Reference proteome</keyword>
<feature type="region of interest" description="Disordered" evidence="1">
    <location>
        <begin position="141"/>
        <end position="160"/>
    </location>
</feature>
<dbReference type="PANTHER" id="PTHR47871">
    <property type="entry name" value="NAC DOMAIN-CONTAINING PROTEIN 8"/>
    <property type="match status" value="1"/>
</dbReference>
<dbReference type="Proteomes" id="UP001161247">
    <property type="component" value="Chromosome 6"/>
</dbReference>
<dbReference type="AlphaFoldDB" id="A0AAV1DTX0"/>
<name>A0AAV1DTX0_OLDCO</name>
<evidence type="ECO:0000256" key="1">
    <source>
        <dbReference type="SAM" id="MobiDB-lite"/>
    </source>
</evidence>
<dbReference type="EMBL" id="OX459123">
    <property type="protein sequence ID" value="CAI9111360.1"/>
    <property type="molecule type" value="Genomic_DNA"/>
</dbReference>
<gene>
    <name evidence="2" type="ORF">OLC1_LOCUS18787</name>
</gene>
<protein>
    <submittedName>
        <fullName evidence="2">OLC1v1011569C1</fullName>
    </submittedName>
</protein>
<proteinExistence type="predicted"/>
<sequence length="708" mass="79341">MGELRNWEASAGLIEPKVEVQDTNFESEEHDRLPLKQRLKILLARSKLSDLFPGGDSENDELFDLFPKADYGVVKKRDGEGDSEYFSPRSSLLEGKSGSWSSGQHYNGEWGDCDDEMMEADVVNPSTDLLDKVKVMDDASDSRPIMSSQSRGMDGMSPGNSSLTAVENDPCGGSFHGKETVEQKSTAFVDEFDHIVLKERQRLLLSSQICGLTQTSLECKRKQLPAPAVENLCHPSTKTIKVEVFFDDKEFAMGENRGCGDERTSVSGSSNAFGTVPRLDKTSSSSEYYCHESGQVKSRNMTRIEEMDGLSSLQKNVAGVRTVSRQKLLHMPNLSMSNFVGVKVEPIDINETNIREVSLTSLPVEKVNLLKVECGNPYDFEKDILDHMLLRERMKLLPSYVPCLDVHQLECTGKIVPSAIDCEPIAKESLKPLKINRLKKRKTATASVERALEEDAPGLLQVLIGKGVSVDEIKLYGQPEHDDALDDLLSEDNFTELEAIISKIFSQPASLLKLSTLRCSKGEKASYCLACLFSLVEQAQHLRFRKWPVEWGWCRDLQAFIFVFARHNRIVLERPEYGYATYFFELMDTLPINWQITRLVTVMKLTNCSRATLLENKALVVGEDLTEGEAKVLAEYGWTPNTGLGNMLNYCDRVVHDRKAENPAEWRSKIGKLLVDGYNSGCIVAPDVPKKVVEYGFSKNSHIKMELN</sequence>
<feature type="region of interest" description="Disordered" evidence="1">
    <location>
        <begin position="257"/>
        <end position="285"/>
    </location>
</feature>
<dbReference type="PANTHER" id="PTHR47871:SF2">
    <property type="entry name" value="OS03G0221300 PROTEIN"/>
    <property type="match status" value="1"/>
</dbReference>
<reference evidence="2" key="1">
    <citation type="submission" date="2023-03" db="EMBL/GenBank/DDBJ databases">
        <authorList>
            <person name="Julca I."/>
        </authorList>
    </citation>
    <scope>NUCLEOTIDE SEQUENCE</scope>
</reference>
<evidence type="ECO:0000313" key="3">
    <source>
        <dbReference type="Proteomes" id="UP001161247"/>
    </source>
</evidence>
<feature type="region of interest" description="Disordered" evidence="1">
    <location>
        <begin position="77"/>
        <end position="100"/>
    </location>
</feature>
<accession>A0AAV1DTX0</accession>
<organism evidence="2 3">
    <name type="scientific">Oldenlandia corymbosa var. corymbosa</name>
    <dbReference type="NCBI Taxonomy" id="529605"/>
    <lineage>
        <taxon>Eukaryota</taxon>
        <taxon>Viridiplantae</taxon>
        <taxon>Streptophyta</taxon>
        <taxon>Embryophyta</taxon>
        <taxon>Tracheophyta</taxon>
        <taxon>Spermatophyta</taxon>
        <taxon>Magnoliopsida</taxon>
        <taxon>eudicotyledons</taxon>
        <taxon>Gunneridae</taxon>
        <taxon>Pentapetalae</taxon>
        <taxon>asterids</taxon>
        <taxon>lamiids</taxon>
        <taxon>Gentianales</taxon>
        <taxon>Rubiaceae</taxon>
        <taxon>Rubioideae</taxon>
        <taxon>Spermacoceae</taxon>
        <taxon>Hedyotis-Oldenlandia complex</taxon>
        <taxon>Oldenlandia</taxon>
    </lineage>
</organism>